<keyword evidence="6 8" id="KW-0503">Monooxygenase</keyword>
<feature type="transmembrane region" description="Helical" evidence="9">
    <location>
        <begin position="73"/>
        <end position="93"/>
    </location>
</feature>
<sequence>MLPSPVLQPWISVYMDPQRAHKAFFLLTTATSRTPRSLLGMFLAVAATAAAVLIYRFWANLASVNYDPGMRPLFAPLGIVGALIPTCWGNPGLKWVWEWRRTNFFSYKYDVVSMVPLLVGEPCYYTCSVDVVRQLLQNETKTRLVKPRWLTAPLFLWGENVISANDEVWKRHRRILAPTFTAKTYSLVVTETTAAYREMFVSEGWENRDEVAVADMNRLAHKLALIIIARCGFGFRTPWTEAPESSAEMSFGESLLVVSSSAITRLVVPKWAYNLPIETIRVVDTAWRTLGAFMHRFVEARRAELNGITGDDAQPGDIFSRLVSCMDQDSKTQLSEEEVIGNTFALLFAGRETTACAIVATLGFLAIHQEHQATAYAEIMASIPAGRDPVLDDLSKLQHLMACYHESIRMYPGGAMLTREMTEDVVIKVARPVETTMVLKKGALMVVEMIAVHHNPHVFPDPNEFRPSRWYGVPEADVPMFGAGPRACIGKKFSHTEALCFLSLLLRDWKIDVPLNLGESRAQYEDRVMGRAGRVGLSFGCGSIALKMSRRK</sequence>
<evidence type="ECO:0000256" key="6">
    <source>
        <dbReference type="ARBA" id="ARBA00023033"/>
    </source>
</evidence>
<dbReference type="InterPro" id="IPR001128">
    <property type="entry name" value="Cyt_P450"/>
</dbReference>
<reference evidence="10" key="1">
    <citation type="submission" date="2023-03" db="EMBL/GenBank/DDBJ databases">
        <title>Massive genome expansion in bonnet fungi (Mycena s.s.) driven by repeated elements and novel gene families across ecological guilds.</title>
        <authorList>
            <consortium name="Lawrence Berkeley National Laboratory"/>
            <person name="Harder C.B."/>
            <person name="Miyauchi S."/>
            <person name="Viragh M."/>
            <person name="Kuo A."/>
            <person name="Thoen E."/>
            <person name="Andreopoulos B."/>
            <person name="Lu D."/>
            <person name="Skrede I."/>
            <person name="Drula E."/>
            <person name="Henrissat B."/>
            <person name="Morin E."/>
            <person name="Kohler A."/>
            <person name="Barry K."/>
            <person name="LaButti K."/>
            <person name="Morin E."/>
            <person name="Salamov A."/>
            <person name="Lipzen A."/>
            <person name="Mereny Z."/>
            <person name="Hegedus B."/>
            <person name="Baldrian P."/>
            <person name="Stursova M."/>
            <person name="Weitz H."/>
            <person name="Taylor A."/>
            <person name="Grigoriev I.V."/>
            <person name="Nagy L.G."/>
            <person name="Martin F."/>
            <person name="Kauserud H."/>
        </authorList>
    </citation>
    <scope>NUCLEOTIDE SEQUENCE</scope>
    <source>
        <strain evidence="10">CBHHK173m</strain>
    </source>
</reference>
<dbReference type="PRINTS" id="PR00385">
    <property type="entry name" value="P450"/>
</dbReference>
<dbReference type="PRINTS" id="PR00463">
    <property type="entry name" value="EP450I"/>
</dbReference>
<dbReference type="Gene3D" id="1.10.630.10">
    <property type="entry name" value="Cytochrome P450"/>
    <property type="match status" value="1"/>
</dbReference>
<keyword evidence="9" id="KW-0812">Transmembrane</keyword>
<dbReference type="InterPro" id="IPR050196">
    <property type="entry name" value="Cytochrome_P450_Monoox"/>
</dbReference>
<dbReference type="AlphaFoldDB" id="A0AAD6TQJ3"/>
<gene>
    <name evidence="10" type="ORF">B0H15DRAFT_916853</name>
</gene>
<comment type="cofactor">
    <cofactor evidence="7">
        <name>heme</name>
        <dbReference type="ChEBI" id="CHEBI:30413"/>
    </cofactor>
</comment>
<dbReference type="GO" id="GO:0004497">
    <property type="term" value="F:monooxygenase activity"/>
    <property type="evidence" value="ECO:0007669"/>
    <property type="project" value="UniProtKB-KW"/>
</dbReference>
<proteinExistence type="inferred from homology"/>
<dbReference type="Pfam" id="PF00067">
    <property type="entry name" value="p450"/>
    <property type="match status" value="1"/>
</dbReference>
<evidence type="ECO:0000256" key="2">
    <source>
        <dbReference type="ARBA" id="ARBA00022617"/>
    </source>
</evidence>
<protein>
    <submittedName>
        <fullName evidence="10">Cytochrome P450</fullName>
    </submittedName>
</protein>
<evidence type="ECO:0000256" key="4">
    <source>
        <dbReference type="ARBA" id="ARBA00023002"/>
    </source>
</evidence>
<dbReference type="InterPro" id="IPR017972">
    <property type="entry name" value="Cyt_P450_CS"/>
</dbReference>
<keyword evidence="9" id="KW-0472">Membrane</keyword>
<evidence type="ECO:0000313" key="11">
    <source>
        <dbReference type="Proteomes" id="UP001222325"/>
    </source>
</evidence>
<comment type="similarity">
    <text evidence="1 8">Belongs to the cytochrome P450 family.</text>
</comment>
<evidence type="ECO:0000256" key="5">
    <source>
        <dbReference type="ARBA" id="ARBA00023004"/>
    </source>
</evidence>
<dbReference type="GO" id="GO:0020037">
    <property type="term" value="F:heme binding"/>
    <property type="evidence" value="ECO:0007669"/>
    <property type="project" value="InterPro"/>
</dbReference>
<keyword evidence="4 8" id="KW-0560">Oxidoreductase</keyword>
<dbReference type="GO" id="GO:0016705">
    <property type="term" value="F:oxidoreductase activity, acting on paired donors, with incorporation or reduction of molecular oxygen"/>
    <property type="evidence" value="ECO:0007669"/>
    <property type="project" value="InterPro"/>
</dbReference>
<dbReference type="GO" id="GO:0005506">
    <property type="term" value="F:iron ion binding"/>
    <property type="evidence" value="ECO:0007669"/>
    <property type="project" value="InterPro"/>
</dbReference>
<dbReference type="Proteomes" id="UP001222325">
    <property type="component" value="Unassembled WGS sequence"/>
</dbReference>
<organism evidence="10 11">
    <name type="scientific">Mycena belliarum</name>
    <dbReference type="NCBI Taxonomy" id="1033014"/>
    <lineage>
        <taxon>Eukaryota</taxon>
        <taxon>Fungi</taxon>
        <taxon>Dikarya</taxon>
        <taxon>Basidiomycota</taxon>
        <taxon>Agaricomycotina</taxon>
        <taxon>Agaricomycetes</taxon>
        <taxon>Agaricomycetidae</taxon>
        <taxon>Agaricales</taxon>
        <taxon>Marasmiineae</taxon>
        <taxon>Mycenaceae</taxon>
        <taxon>Mycena</taxon>
    </lineage>
</organism>
<keyword evidence="11" id="KW-1185">Reference proteome</keyword>
<dbReference type="InterPro" id="IPR002401">
    <property type="entry name" value="Cyt_P450_E_grp-I"/>
</dbReference>
<evidence type="ECO:0000256" key="8">
    <source>
        <dbReference type="RuleBase" id="RU000461"/>
    </source>
</evidence>
<feature type="binding site" description="axial binding residue" evidence="7">
    <location>
        <position position="488"/>
    </location>
    <ligand>
        <name>heme</name>
        <dbReference type="ChEBI" id="CHEBI:30413"/>
    </ligand>
    <ligandPart>
        <name>Fe</name>
        <dbReference type="ChEBI" id="CHEBI:18248"/>
    </ligandPart>
</feature>
<accession>A0AAD6TQJ3</accession>
<feature type="transmembrane region" description="Helical" evidence="9">
    <location>
        <begin position="38"/>
        <end position="58"/>
    </location>
</feature>
<evidence type="ECO:0000256" key="1">
    <source>
        <dbReference type="ARBA" id="ARBA00010617"/>
    </source>
</evidence>
<evidence type="ECO:0000256" key="9">
    <source>
        <dbReference type="SAM" id="Phobius"/>
    </source>
</evidence>
<name>A0AAD6TQJ3_9AGAR</name>
<keyword evidence="3 7" id="KW-0479">Metal-binding</keyword>
<dbReference type="PANTHER" id="PTHR24291">
    <property type="entry name" value="CYTOCHROME P450 FAMILY 4"/>
    <property type="match status" value="1"/>
</dbReference>
<keyword evidence="2 7" id="KW-0349">Heme</keyword>
<evidence type="ECO:0000256" key="3">
    <source>
        <dbReference type="ARBA" id="ARBA00022723"/>
    </source>
</evidence>
<dbReference type="SUPFAM" id="SSF48264">
    <property type="entry name" value="Cytochrome P450"/>
    <property type="match status" value="1"/>
</dbReference>
<evidence type="ECO:0000313" key="10">
    <source>
        <dbReference type="EMBL" id="KAJ7075508.1"/>
    </source>
</evidence>
<dbReference type="PROSITE" id="PS00086">
    <property type="entry name" value="CYTOCHROME_P450"/>
    <property type="match status" value="1"/>
</dbReference>
<comment type="caution">
    <text evidence="10">The sequence shown here is derived from an EMBL/GenBank/DDBJ whole genome shotgun (WGS) entry which is preliminary data.</text>
</comment>
<evidence type="ECO:0000256" key="7">
    <source>
        <dbReference type="PIRSR" id="PIRSR602401-1"/>
    </source>
</evidence>
<keyword evidence="9" id="KW-1133">Transmembrane helix</keyword>
<dbReference type="PANTHER" id="PTHR24291:SF50">
    <property type="entry name" value="BIFUNCTIONAL ALBAFLAVENONE MONOOXYGENASE_TERPENE SYNTHASE"/>
    <property type="match status" value="1"/>
</dbReference>
<dbReference type="InterPro" id="IPR036396">
    <property type="entry name" value="Cyt_P450_sf"/>
</dbReference>
<dbReference type="EMBL" id="JARJCN010000094">
    <property type="protein sequence ID" value="KAJ7075508.1"/>
    <property type="molecule type" value="Genomic_DNA"/>
</dbReference>
<keyword evidence="5 7" id="KW-0408">Iron</keyword>